<dbReference type="EMBL" id="CP007806">
    <property type="protein sequence ID" value="AIG27901.1"/>
    <property type="molecule type" value="Genomic_DNA"/>
</dbReference>
<keyword evidence="3" id="KW-1185">Reference proteome</keyword>
<feature type="chain" id="PRO_5001709269" evidence="1">
    <location>
        <begin position="24"/>
        <end position="290"/>
    </location>
</feature>
<gene>
    <name evidence="2" type="ORF">BRLA_c035990</name>
</gene>
<name>A0A075R934_BRELA</name>
<dbReference type="Proteomes" id="UP000005850">
    <property type="component" value="Chromosome"/>
</dbReference>
<evidence type="ECO:0000256" key="1">
    <source>
        <dbReference type="SAM" id="SignalP"/>
    </source>
</evidence>
<dbReference type="HOGENOM" id="CLU_958680_0_0_9"/>
<sequence length="290" mass="32678">MKGLKLVALSAALLAIGGTTVFAATQVVSPYGQEGNYQKVALTVDRSPINERGIVIDGKVYIPVEPLQNLRKLAYMKDDASFVTHLFFGGTGGSSALTQEAQRVMGNKDVLNTLMQSIPYESKSYHSGMMLQDIQNIASLASQMKKTTDTLNKAIYSKLNQNVTPNVGMLKQTYTYATVPIEIMRDRMEALSDEIGDKVSKSDRRRMDDVIELLNDAVKYKQKSLRTFEDWLESSDEDDLEDIRDYEKDANKYIDEAIKYLNGFDAKKPGQKYTKNLRDSVLEWIRKSNK</sequence>
<accession>A0A075R934</accession>
<organism evidence="2 3">
    <name type="scientific">Brevibacillus laterosporus LMG 15441</name>
    <dbReference type="NCBI Taxonomy" id="1042163"/>
    <lineage>
        <taxon>Bacteria</taxon>
        <taxon>Bacillati</taxon>
        <taxon>Bacillota</taxon>
        <taxon>Bacilli</taxon>
        <taxon>Bacillales</taxon>
        <taxon>Paenibacillaceae</taxon>
        <taxon>Brevibacillus</taxon>
    </lineage>
</organism>
<proteinExistence type="predicted"/>
<reference evidence="2 3" key="1">
    <citation type="journal article" date="2011" name="J. Bacteriol.">
        <title>Genome sequence of Brevibacillus laterosporus LMG 15441, a pathogen of invertebrates.</title>
        <authorList>
            <person name="Djukic M."/>
            <person name="Poehlein A."/>
            <person name="Thurmer A."/>
            <person name="Daniel R."/>
        </authorList>
    </citation>
    <scope>NUCLEOTIDE SEQUENCE [LARGE SCALE GENOMIC DNA]</scope>
    <source>
        <strain evidence="2 3">LMG 15441</strain>
    </source>
</reference>
<dbReference type="KEGG" id="blr:BRLA_c035990"/>
<dbReference type="AlphaFoldDB" id="A0A075R934"/>
<evidence type="ECO:0000313" key="2">
    <source>
        <dbReference type="EMBL" id="AIG27901.1"/>
    </source>
</evidence>
<protein>
    <submittedName>
        <fullName evidence="2">Uncharacterized protein</fullName>
    </submittedName>
</protein>
<dbReference type="RefSeq" id="WP_003336580.1">
    <property type="nucleotide sequence ID" value="NZ_CP007806.1"/>
</dbReference>
<keyword evidence="1" id="KW-0732">Signal</keyword>
<feature type="signal peptide" evidence="1">
    <location>
        <begin position="1"/>
        <end position="23"/>
    </location>
</feature>
<evidence type="ECO:0000313" key="3">
    <source>
        <dbReference type="Proteomes" id="UP000005850"/>
    </source>
</evidence>